<protein>
    <submittedName>
        <fullName evidence="1">Uncharacterized protein</fullName>
    </submittedName>
</protein>
<dbReference type="AlphaFoldDB" id="A0A4D6KR38"/>
<reference evidence="1 2" key="1">
    <citation type="submission" date="2019-04" db="EMBL/GenBank/DDBJ databases">
        <title>An improved genome assembly and genetic linkage map for asparagus bean, Vigna unguiculata ssp. sesquipedialis.</title>
        <authorList>
            <person name="Xia Q."/>
            <person name="Zhang R."/>
            <person name="Dong Y."/>
        </authorList>
    </citation>
    <scope>NUCLEOTIDE SEQUENCE [LARGE SCALE GENOMIC DNA]</scope>
    <source>
        <tissue evidence="1">Leaf</tissue>
    </source>
</reference>
<dbReference type="Proteomes" id="UP000501690">
    <property type="component" value="Linkage Group LG1"/>
</dbReference>
<gene>
    <name evidence="1" type="ORF">DEO72_LG1g2640</name>
</gene>
<accession>A0A4D6KR38</accession>
<name>A0A4D6KR38_VIGUN</name>
<evidence type="ECO:0000313" key="2">
    <source>
        <dbReference type="Proteomes" id="UP000501690"/>
    </source>
</evidence>
<sequence>MNYSLLAFNSSKILNALSSLPAGITSDPKVLTDYLQSLKSSVVSLKQQVGINAYGT</sequence>
<evidence type="ECO:0000313" key="1">
    <source>
        <dbReference type="EMBL" id="QCD79003.1"/>
    </source>
</evidence>
<keyword evidence="2" id="KW-1185">Reference proteome</keyword>
<dbReference type="EMBL" id="CP039345">
    <property type="protein sequence ID" value="QCD79003.1"/>
    <property type="molecule type" value="Genomic_DNA"/>
</dbReference>
<organism evidence="1 2">
    <name type="scientific">Vigna unguiculata</name>
    <name type="common">Cowpea</name>
    <dbReference type="NCBI Taxonomy" id="3917"/>
    <lineage>
        <taxon>Eukaryota</taxon>
        <taxon>Viridiplantae</taxon>
        <taxon>Streptophyta</taxon>
        <taxon>Embryophyta</taxon>
        <taxon>Tracheophyta</taxon>
        <taxon>Spermatophyta</taxon>
        <taxon>Magnoliopsida</taxon>
        <taxon>eudicotyledons</taxon>
        <taxon>Gunneridae</taxon>
        <taxon>Pentapetalae</taxon>
        <taxon>rosids</taxon>
        <taxon>fabids</taxon>
        <taxon>Fabales</taxon>
        <taxon>Fabaceae</taxon>
        <taxon>Papilionoideae</taxon>
        <taxon>50 kb inversion clade</taxon>
        <taxon>NPAAA clade</taxon>
        <taxon>indigoferoid/millettioid clade</taxon>
        <taxon>Phaseoleae</taxon>
        <taxon>Vigna</taxon>
    </lineage>
</organism>
<proteinExistence type="predicted"/>